<proteinExistence type="predicted"/>
<feature type="domain" description="DUF4116" evidence="1">
    <location>
        <begin position="101"/>
        <end position="148"/>
    </location>
</feature>
<dbReference type="Pfam" id="PF13475">
    <property type="entry name" value="DUF4116"/>
    <property type="match status" value="1"/>
</dbReference>
<dbReference type="InterPro" id="IPR029071">
    <property type="entry name" value="Ubiquitin-like_domsf"/>
</dbReference>
<reference evidence="2 3" key="1">
    <citation type="submission" date="2024-02" db="EMBL/GenBank/DDBJ databases">
        <authorList>
            <person name="Chen Y."/>
            <person name="Shah S."/>
            <person name="Dougan E. K."/>
            <person name="Thang M."/>
            <person name="Chan C."/>
        </authorList>
    </citation>
    <scope>NUCLEOTIDE SEQUENCE [LARGE SCALE GENOMIC DNA]</scope>
</reference>
<dbReference type="InterPro" id="IPR025197">
    <property type="entry name" value="DUF4116"/>
</dbReference>
<gene>
    <name evidence="2" type="ORF">SCF082_LOCUS4439</name>
</gene>
<protein>
    <submittedName>
        <fullName evidence="2">Enkurin domain-containing protein</fullName>
    </submittedName>
</protein>
<evidence type="ECO:0000259" key="1">
    <source>
        <dbReference type="Pfam" id="PF13475"/>
    </source>
</evidence>
<evidence type="ECO:0000313" key="3">
    <source>
        <dbReference type="Proteomes" id="UP001642464"/>
    </source>
</evidence>
<dbReference type="SUPFAM" id="SSF54236">
    <property type="entry name" value="Ubiquitin-like"/>
    <property type="match status" value="1"/>
</dbReference>
<dbReference type="EMBL" id="CAXAMM010002292">
    <property type="protein sequence ID" value="CAK8995616.1"/>
    <property type="molecule type" value="Genomic_DNA"/>
</dbReference>
<name>A0ABP0I110_9DINO</name>
<dbReference type="CDD" id="cd17039">
    <property type="entry name" value="Ubl_ubiquitin_like"/>
    <property type="match status" value="1"/>
</dbReference>
<organism evidence="2 3">
    <name type="scientific">Durusdinium trenchii</name>
    <dbReference type="NCBI Taxonomy" id="1381693"/>
    <lineage>
        <taxon>Eukaryota</taxon>
        <taxon>Sar</taxon>
        <taxon>Alveolata</taxon>
        <taxon>Dinophyceae</taxon>
        <taxon>Suessiales</taxon>
        <taxon>Symbiodiniaceae</taxon>
        <taxon>Durusdinium</taxon>
    </lineage>
</organism>
<accession>A0ABP0I110</accession>
<evidence type="ECO:0000313" key="2">
    <source>
        <dbReference type="EMBL" id="CAK8995616.1"/>
    </source>
</evidence>
<keyword evidence="3" id="KW-1185">Reference proteome</keyword>
<dbReference type="Proteomes" id="UP001642464">
    <property type="component" value="Unassembled WGS sequence"/>
</dbReference>
<comment type="caution">
    <text evidence="2">The sequence shown here is derived from an EMBL/GenBank/DDBJ whole genome shotgun (WGS) entry which is preliminary data.</text>
</comment>
<sequence length="172" mass="19649">MSLELQILSLSGPICSILAEPEWRGRDLKEQIAQQAKITQSKQKLLVGTTLIRNADQLGEVLNGADEILLVRQAVDFDYWLDEISKDYRRLRKAPQELRADREVVLEAMNQSGEAIKFAADTVKADRDCALKALQMDWHLYQWIDLELWEDRALPRRNAETARGWNAGKTGT</sequence>